<comment type="caution">
    <text evidence="2">The sequence shown here is derived from an EMBL/GenBank/DDBJ whole genome shotgun (WGS) entry which is preliminary data.</text>
</comment>
<keyword evidence="1" id="KW-0812">Transmembrane</keyword>
<feature type="transmembrane region" description="Helical" evidence="1">
    <location>
        <begin position="36"/>
        <end position="54"/>
    </location>
</feature>
<evidence type="ECO:0008006" key="4">
    <source>
        <dbReference type="Google" id="ProtNLM"/>
    </source>
</evidence>
<accession>A0A430B031</accession>
<dbReference type="Pfam" id="PF03729">
    <property type="entry name" value="DUF308"/>
    <property type="match status" value="2"/>
</dbReference>
<evidence type="ECO:0000256" key="1">
    <source>
        <dbReference type="SAM" id="Phobius"/>
    </source>
</evidence>
<dbReference type="Proteomes" id="UP000288028">
    <property type="component" value="Unassembled WGS sequence"/>
</dbReference>
<dbReference type="InterPro" id="IPR052712">
    <property type="entry name" value="Acid_resist_chaperone_HdeD"/>
</dbReference>
<dbReference type="EMBL" id="NGKB01000008">
    <property type="protein sequence ID" value="RSU13659.1"/>
    <property type="molecule type" value="Genomic_DNA"/>
</dbReference>
<name>A0A430B031_9ENTE</name>
<dbReference type="AlphaFoldDB" id="A0A430B031"/>
<dbReference type="GO" id="GO:0005886">
    <property type="term" value="C:plasma membrane"/>
    <property type="evidence" value="ECO:0007669"/>
    <property type="project" value="TreeGrafter"/>
</dbReference>
<dbReference type="RefSeq" id="WP_126794478.1">
    <property type="nucleotide sequence ID" value="NZ_CP060720.1"/>
</dbReference>
<gene>
    <name evidence="2" type="ORF">CBF28_09225</name>
</gene>
<dbReference type="InterPro" id="IPR005325">
    <property type="entry name" value="DUF308_memb"/>
</dbReference>
<dbReference type="GeneID" id="95581991"/>
<feature type="transmembrane region" description="Helical" evidence="1">
    <location>
        <begin position="66"/>
        <end position="84"/>
    </location>
</feature>
<proteinExistence type="predicted"/>
<keyword evidence="1" id="KW-1133">Transmembrane helix</keyword>
<feature type="transmembrane region" description="Helical" evidence="1">
    <location>
        <begin position="150"/>
        <end position="172"/>
    </location>
</feature>
<reference evidence="2 3" key="1">
    <citation type="submission" date="2017-05" db="EMBL/GenBank/DDBJ databases">
        <title>Vagococcus spp. assemblies.</title>
        <authorList>
            <person name="Gulvik C.A."/>
        </authorList>
    </citation>
    <scope>NUCLEOTIDE SEQUENCE [LARGE SCALE GENOMIC DNA]</scope>
    <source>
        <strain evidence="2 3">SS1714</strain>
    </source>
</reference>
<evidence type="ECO:0000313" key="2">
    <source>
        <dbReference type="EMBL" id="RSU13659.1"/>
    </source>
</evidence>
<feature type="transmembrane region" description="Helical" evidence="1">
    <location>
        <begin position="120"/>
        <end position="144"/>
    </location>
</feature>
<keyword evidence="1" id="KW-0472">Membrane</keyword>
<sequence>MTSMFKSIQRHALLRSIAYILLGIAIFLEPNKVSQTILYLIVGYNVVMGVFNLISSIKNKQNGYSSSTPVAIFYFIFALILFLFAKPLVASLPFFLGLMCVIGGGVRLSQSLGLRQYVNVNWLPMFIYGAITIGAGVLLMVFPFSSAMMFFRFFGVVLTLAGISELVAFIRFRNFDM</sequence>
<dbReference type="OrthoDB" id="2301130at2"/>
<feature type="transmembrane region" description="Helical" evidence="1">
    <location>
        <begin position="90"/>
        <end position="108"/>
    </location>
</feature>
<keyword evidence="3" id="KW-1185">Reference proteome</keyword>
<dbReference type="PANTHER" id="PTHR34989">
    <property type="entry name" value="PROTEIN HDED"/>
    <property type="match status" value="1"/>
</dbReference>
<feature type="transmembrane region" description="Helical" evidence="1">
    <location>
        <begin position="12"/>
        <end position="30"/>
    </location>
</feature>
<organism evidence="2 3">
    <name type="scientific">Vagococcus carniphilus</name>
    <dbReference type="NCBI Taxonomy" id="218144"/>
    <lineage>
        <taxon>Bacteria</taxon>
        <taxon>Bacillati</taxon>
        <taxon>Bacillota</taxon>
        <taxon>Bacilli</taxon>
        <taxon>Lactobacillales</taxon>
        <taxon>Enterococcaceae</taxon>
        <taxon>Vagococcus</taxon>
    </lineage>
</organism>
<protein>
    <recommendedName>
        <fullName evidence="4">DUF308 domain-containing protein</fullName>
    </recommendedName>
</protein>
<dbReference type="PANTHER" id="PTHR34989:SF1">
    <property type="entry name" value="PROTEIN HDED"/>
    <property type="match status" value="1"/>
</dbReference>
<evidence type="ECO:0000313" key="3">
    <source>
        <dbReference type="Proteomes" id="UP000288028"/>
    </source>
</evidence>